<keyword evidence="2" id="KW-0053">Apoptosis</keyword>
<feature type="compositionally biased region" description="Low complexity" evidence="3">
    <location>
        <begin position="7"/>
        <end position="22"/>
    </location>
</feature>
<evidence type="ECO:0000256" key="3">
    <source>
        <dbReference type="SAM" id="MobiDB-lite"/>
    </source>
</evidence>
<keyword evidence="6" id="KW-1185">Reference proteome</keyword>
<feature type="region of interest" description="Disordered" evidence="3">
    <location>
        <begin position="1"/>
        <end position="22"/>
    </location>
</feature>
<comment type="similarity">
    <text evidence="1">Belongs to the Bcl-2 family.</text>
</comment>
<evidence type="ECO:0000256" key="1">
    <source>
        <dbReference type="ARBA" id="ARBA00009458"/>
    </source>
</evidence>
<dbReference type="InterPro" id="IPR046371">
    <property type="entry name" value="Bcl-2_BH1-3"/>
</dbReference>
<feature type="domain" description="Bcl-2 Bcl-2 homology region 1-3" evidence="4">
    <location>
        <begin position="547"/>
        <end position="647"/>
    </location>
</feature>
<feature type="compositionally biased region" description="Polar residues" evidence="3">
    <location>
        <begin position="439"/>
        <end position="449"/>
    </location>
</feature>
<feature type="compositionally biased region" description="Polar residues" evidence="3">
    <location>
        <begin position="457"/>
        <end position="471"/>
    </location>
</feature>
<sequence length="861" mass="94618">MDEETDSPFLSSQGSTLSSSGSSYPPESFFFETKYVILHFLGILPADLYMGHLSSSATSIASNNSPSLFKSDGRATGVRSLPPSPPKLKTIGQLKSDDLSSPASDKNVQYQYSVNKNVENHMPELSSSLDCIADKIEYVPSLKYFRATPSDQERNLIIRRSNQSSPCLQRAMSDSSSNADFSYYSDADDEMSNASSLISNHSLVKTRRFIDILQTSLPTLKSESIFETDQQILSSSVPNREHKKESLKKNCQHFMAAPYRPQEAIGLSTPKEDYIVQQDRTSSTECCFKKGDQTKAESGTSSTECCFKKGDQTKAESGTSSTECCFKKGDHANAEGGTSSTSFCFEKGDQANVESGISSKECSFEKEDQANAERTLGDKSSKIISVERDHEFGSNEKIPIGHYEESNNKTADERNRVKIRTHPEEVHCASKNNDDEDSNNVLENQSSLCGFTGSEMPDTSRTSGDFSEGSLSQNVYSSIDRSKLKLEIRQICTNLDETVLSLQSELQEELTELESEMENAIKRSSSGSGFLPCSSPLTPQSKAAIMLAQIGDEVKDQYEQQLSQAIKTLVYAQLKEMSYVQFKTLAKSIMDHNLPEWRQVALLLVFSQSLVWHSLQCGQRKLGHLIEYTSQLLAELAADFIISQGGWGAVMNIDSNRSSDLSTPLSSSSSSGLLKYCHNLNGTTVECPWVPQETSSELLLNQETNGVSINSENSFAHTHMKDKMETSELKVTWSMISASAQQLKSSGKMDIPALKNKTESLGFVTSTELELAVQTGELEEELFTVNANDGSLSETVRELTCGTVPDASQGTVHRNTSPVGGKKTECWLISSLLQNVDLRILALSLGVVALCYGIKVVTQQN</sequence>
<evidence type="ECO:0000313" key="6">
    <source>
        <dbReference type="Proteomes" id="UP001634394"/>
    </source>
</evidence>
<name>A0ABD3XDQ9_SINWO</name>
<dbReference type="SUPFAM" id="SSF56854">
    <property type="entry name" value="Bcl-2 inhibitors of programmed cell death"/>
    <property type="match status" value="1"/>
</dbReference>
<accession>A0ABD3XDQ9</accession>
<dbReference type="PANTHER" id="PTHR15758:SF2">
    <property type="entry name" value="BCL-2-LIKE PROTEIN 13"/>
    <property type="match status" value="1"/>
</dbReference>
<dbReference type="PROSITE" id="PS50062">
    <property type="entry name" value="BCL2_FAMILY"/>
    <property type="match status" value="1"/>
</dbReference>
<feature type="region of interest" description="Disordered" evidence="3">
    <location>
        <begin position="422"/>
        <end position="471"/>
    </location>
</feature>
<reference evidence="5 6" key="1">
    <citation type="submission" date="2024-11" db="EMBL/GenBank/DDBJ databases">
        <title>Chromosome-level genome assembly of the freshwater bivalve Anodonta woodiana.</title>
        <authorList>
            <person name="Chen X."/>
        </authorList>
    </citation>
    <scope>NUCLEOTIDE SEQUENCE [LARGE SCALE GENOMIC DNA]</scope>
    <source>
        <strain evidence="5">MN2024</strain>
        <tissue evidence="5">Gills</tissue>
    </source>
</reference>
<gene>
    <name evidence="5" type="ORF">ACJMK2_030469</name>
</gene>
<dbReference type="PANTHER" id="PTHR15758">
    <property type="entry name" value="BCL-2-LIKE PROTEIN 13"/>
    <property type="match status" value="1"/>
</dbReference>
<dbReference type="InterPro" id="IPR042398">
    <property type="entry name" value="BCL2L13"/>
</dbReference>
<comment type="caution">
    <text evidence="5">The sequence shown here is derived from an EMBL/GenBank/DDBJ whole genome shotgun (WGS) entry which is preliminary data.</text>
</comment>
<dbReference type="GO" id="GO:0006915">
    <property type="term" value="P:apoptotic process"/>
    <property type="evidence" value="ECO:0007669"/>
    <property type="project" value="UniProtKB-KW"/>
</dbReference>
<proteinExistence type="inferred from homology"/>
<dbReference type="Pfam" id="PF00452">
    <property type="entry name" value="Bcl-2"/>
    <property type="match status" value="1"/>
</dbReference>
<organism evidence="5 6">
    <name type="scientific">Sinanodonta woodiana</name>
    <name type="common">Chinese pond mussel</name>
    <name type="synonym">Anodonta woodiana</name>
    <dbReference type="NCBI Taxonomy" id="1069815"/>
    <lineage>
        <taxon>Eukaryota</taxon>
        <taxon>Metazoa</taxon>
        <taxon>Spiralia</taxon>
        <taxon>Lophotrochozoa</taxon>
        <taxon>Mollusca</taxon>
        <taxon>Bivalvia</taxon>
        <taxon>Autobranchia</taxon>
        <taxon>Heteroconchia</taxon>
        <taxon>Palaeoheterodonta</taxon>
        <taxon>Unionida</taxon>
        <taxon>Unionoidea</taxon>
        <taxon>Unionidae</taxon>
        <taxon>Unioninae</taxon>
        <taxon>Sinanodonta</taxon>
    </lineage>
</organism>
<dbReference type="EMBL" id="JBJQND010000003">
    <property type="protein sequence ID" value="KAL3884255.1"/>
    <property type="molecule type" value="Genomic_DNA"/>
</dbReference>
<dbReference type="InterPro" id="IPR002475">
    <property type="entry name" value="Bcl2-like"/>
</dbReference>
<dbReference type="AlphaFoldDB" id="A0ABD3XDQ9"/>
<dbReference type="Proteomes" id="UP001634394">
    <property type="component" value="Unassembled WGS sequence"/>
</dbReference>
<feature type="region of interest" description="Disordered" evidence="3">
    <location>
        <begin position="69"/>
        <end position="105"/>
    </location>
</feature>
<dbReference type="Gene3D" id="1.10.437.10">
    <property type="entry name" value="Blc2-like"/>
    <property type="match status" value="1"/>
</dbReference>
<protein>
    <recommendedName>
        <fullName evidence="4">Bcl-2 Bcl-2 homology region 1-3 domain-containing protein</fullName>
    </recommendedName>
</protein>
<evidence type="ECO:0000256" key="2">
    <source>
        <dbReference type="ARBA" id="ARBA00022703"/>
    </source>
</evidence>
<evidence type="ECO:0000313" key="5">
    <source>
        <dbReference type="EMBL" id="KAL3884255.1"/>
    </source>
</evidence>
<evidence type="ECO:0000259" key="4">
    <source>
        <dbReference type="Pfam" id="PF00452"/>
    </source>
</evidence>
<dbReference type="InterPro" id="IPR036834">
    <property type="entry name" value="Bcl-2-like_sf"/>
</dbReference>